<keyword evidence="2 9" id="KW-0444">Lipid biosynthesis</keyword>
<dbReference type="PRINTS" id="PR00081">
    <property type="entry name" value="GDHRDH"/>
</dbReference>
<dbReference type="Proteomes" id="UP000030653">
    <property type="component" value="Unassembled WGS sequence"/>
</dbReference>
<evidence type="ECO:0000256" key="7">
    <source>
        <dbReference type="ARBA" id="ARBA00023098"/>
    </source>
</evidence>
<dbReference type="AlphaFoldDB" id="M5FYT6"/>
<dbReference type="EMBL" id="JH795881">
    <property type="protein sequence ID" value="EJT96662.1"/>
    <property type="molecule type" value="Genomic_DNA"/>
</dbReference>
<dbReference type="RefSeq" id="XP_040623560.1">
    <property type="nucleotide sequence ID" value="XM_040769424.1"/>
</dbReference>
<keyword evidence="9" id="KW-0812">Transmembrane</keyword>
<dbReference type="Pfam" id="PF00106">
    <property type="entry name" value="adh_short"/>
    <property type="match status" value="1"/>
</dbReference>
<reference evidence="10 11" key="1">
    <citation type="journal article" date="2012" name="Science">
        <title>The Paleozoic origin of enzymatic lignin decomposition reconstructed from 31 fungal genomes.</title>
        <authorList>
            <person name="Floudas D."/>
            <person name="Binder M."/>
            <person name="Riley R."/>
            <person name="Barry K."/>
            <person name="Blanchette R.A."/>
            <person name="Henrissat B."/>
            <person name="Martinez A.T."/>
            <person name="Otillar R."/>
            <person name="Spatafora J.W."/>
            <person name="Yadav J.S."/>
            <person name="Aerts A."/>
            <person name="Benoit I."/>
            <person name="Boyd A."/>
            <person name="Carlson A."/>
            <person name="Copeland A."/>
            <person name="Coutinho P.M."/>
            <person name="de Vries R.P."/>
            <person name="Ferreira P."/>
            <person name="Findley K."/>
            <person name="Foster B."/>
            <person name="Gaskell J."/>
            <person name="Glotzer D."/>
            <person name="Gorecki P."/>
            <person name="Heitman J."/>
            <person name="Hesse C."/>
            <person name="Hori C."/>
            <person name="Igarashi K."/>
            <person name="Jurgens J.A."/>
            <person name="Kallen N."/>
            <person name="Kersten P."/>
            <person name="Kohler A."/>
            <person name="Kuees U."/>
            <person name="Kumar T.K.A."/>
            <person name="Kuo A."/>
            <person name="LaButti K."/>
            <person name="Larrondo L.F."/>
            <person name="Lindquist E."/>
            <person name="Ling A."/>
            <person name="Lombard V."/>
            <person name="Lucas S."/>
            <person name="Lundell T."/>
            <person name="Martin R."/>
            <person name="McLaughlin D.J."/>
            <person name="Morgenstern I."/>
            <person name="Morin E."/>
            <person name="Murat C."/>
            <person name="Nagy L.G."/>
            <person name="Nolan M."/>
            <person name="Ohm R.A."/>
            <person name="Patyshakuliyeva A."/>
            <person name="Rokas A."/>
            <person name="Ruiz-Duenas F.J."/>
            <person name="Sabat G."/>
            <person name="Salamov A."/>
            <person name="Samejima M."/>
            <person name="Schmutz J."/>
            <person name="Slot J.C."/>
            <person name="St John F."/>
            <person name="Stenlid J."/>
            <person name="Sun H."/>
            <person name="Sun S."/>
            <person name="Syed K."/>
            <person name="Tsang A."/>
            <person name="Wiebenga A."/>
            <person name="Young D."/>
            <person name="Pisabarro A."/>
            <person name="Eastwood D.C."/>
            <person name="Martin F."/>
            <person name="Cullen D."/>
            <person name="Grigoriev I.V."/>
            <person name="Hibbett D.S."/>
        </authorList>
    </citation>
    <scope>NUCLEOTIDE SEQUENCE [LARGE SCALE GENOMIC DNA]</scope>
    <source>
        <strain evidence="10 11">DJM-731 SS1</strain>
    </source>
</reference>
<dbReference type="InterPro" id="IPR027533">
    <property type="entry name" value="3_ketoreductase_fungal"/>
</dbReference>
<evidence type="ECO:0000313" key="10">
    <source>
        <dbReference type="EMBL" id="EJT96662.1"/>
    </source>
</evidence>
<comment type="subcellular location">
    <subcellularLocation>
        <location evidence="9">Endoplasmic reticulum membrane</location>
        <topology evidence="9">Single-pass membrane protein</topology>
    </subcellularLocation>
</comment>
<dbReference type="PIRSF" id="PIRSF000126">
    <property type="entry name" value="11-beta-HSD1"/>
    <property type="match status" value="1"/>
</dbReference>
<dbReference type="GO" id="GO:0005789">
    <property type="term" value="C:endoplasmic reticulum membrane"/>
    <property type="evidence" value="ECO:0007669"/>
    <property type="project" value="UniProtKB-SubCell"/>
</dbReference>
<dbReference type="SUPFAM" id="SSF51735">
    <property type="entry name" value="NAD(P)-binding Rossmann-fold domains"/>
    <property type="match status" value="1"/>
</dbReference>
<evidence type="ECO:0000256" key="6">
    <source>
        <dbReference type="ARBA" id="ARBA00023002"/>
    </source>
</evidence>
<comment type="similarity">
    <text evidence="9">Belongs to the short-chain dehydrogenases/reductases (SDR) family.</text>
</comment>
<feature type="binding site" evidence="9">
    <location>
        <position position="205"/>
    </location>
    <ligand>
        <name>substrate</name>
    </ligand>
</feature>
<evidence type="ECO:0000256" key="9">
    <source>
        <dbReference type="HAMAP-Rule" id="MF_03107"/>
    </source>
</evidence>
<keyword evidence="11" id="KW-1185">Reference proteome</keyword>
<dbReference type="PANTHER" id="PTHR43086">
    <property type="entry name" value="VERY-LONG-CHAIN 3-OXOOACYL-COA REDUCTASE"/>
    <property type="match status" value="1"/>
</dbReference>
<evidence type="ECO:0000313" key="11">
    <source>
        <dbReference type="Proteomes" id="UP000030653"/>
    </source>
</evidence>
<dbReference type="GeneID" id="63684486"/>
<keyword evidence="5 9" id="KW-0521">NADP</keyword>
<evidence type="ECO:0000256" key="8">
    <source>
        <dbReference type="ARBA" id="ARBA00023160"/>
    </source>
</evidence>
<dbReference type="HOGENOM" id="CLU_010194_38_0_1"/>
<dbReference type="InterPro" id="IPR002347">
    <property type="entry name" value="SDR_fam"/>
</dbReference>
<comment type="catalytic activity">
    <reaction evidence="9">
        <text>a very-long-chain (3R)-3-hydroxyacyl-CoA + NADP(+) = a very-long-chain 3-oxoacyl-CoA + NADPH + H(+)</text>
        <dbReference type="Rhea" id="RHEA:48680"/>
        <dbReference type="ChEBI" id="CHEBI:15378"/>
        <dbReference type="ChEBI" id="CHEBI:57783"/>
        <dbReference type="ChEBI" id="CHEBI:58349"/>
        <dbReference type="ChEBI" id="CHEBI:85440"/>
        <dbReference type="ChEBI" id="CHEBI:90725"/>
        <dbReference type="EC" id="1.1.1.330"/>
    </reaction>
</comment>
<evidence type="ECO:0000256" key="5">
    <source>
        <dbReference type="ARBA" id="ARBA00022857"/>
    </source>
</evidence>
<dbReference type="Gene3D" id="3.40.50.720">
    <property type="entry name" value="NAD(P)-binding Rossmann-like Domain"/>
    <property type="match status" value="1"/>
</dbReference>
<evidence type="ECO:0000256" key="4">
    <source>
        <dbReference type="ARBA" id="ARBA00022832"/>
    </source>
</evidence>
<dbReference type="EC" id="1.1.1.330" evidence="9"/>
<dbReference type="GO" id="GO:0141040">
    <property type="term" value="F:very-long-chain 3-oxoacyl-CoA reductase activity"/>
    <property type="evidence" value="ECO:0007669"/>
    <property type="project" value="UniProtKB-EC"/>
</dbReference>
<keyword evidence="7 9" id="KW-0443">Lipid metabolism</keyword>
<keyword evidence="9" id="KW-0472">Membrane</keyword>
<feature type="active site" description="Proton acceptor" evidence="9">
    <location>
        <position position="218"/>
    </location>
</feature>
<accession>M5FYT6</accession>
<evidence type="ECO:0000256" key="3">
    <source>
        <dbReference type="ARBA" id="ARBA00022824"/>
    </source>
</evidence>
<dbReference type="STRING" id="1858805.M5FYT6"/>
<dbReference type="InterPro" id="IPR036291">
    <property type="entry name" value="NAD(P)-bd_dom_sf"/>
</dbReference>
<dbReference type="GO" id="GO:0030497">
    <property type="term" value="P:fatty acid elongation"/>
    <property type="evidence" value="ECO:0007669"/>
    <property type="project" value="UniProtKB-UniRule"/>
</dbReference>
<name>M5FYT6_DACPD</name>
<evidence type="ECO:0000256" key="2">
    <source>
        <dbReference type="ARBA" id="ARBA00022516"/>
    </source>
</evidence>
<dbReference type="FunFam" id="3.40.50.720:FF:000137">
    <property type="entry name" value="Hydroxysteroid (17-beta) dehydrogenase 3"/>
    <property type="match status" value="1"/>
</dbReference>
<keyword evidence="6 9" id="KW-0560">Oxidoreductase</keyword>
<protein>
    <recommendedName>
        <fullName evidence="9">Very-long-chain 3-oxoacyl-CoA reductase</fullName>
        <ecNumber evidence="9">1.1.1.330</ecNumber>
    </recommendedName>
    <alternativeName>
        <fullName evidence="9">3-ketoacyl-CoA reductase</fullName>
        <shortName evidence="9">3-ketoreductase</shortName>
        <shortName evidence="9">KAR</shortName>
    </alternativeName>
    <alternativeName>
        <fullName evidence="9">Microsomal beta-keto-reductase</fullName>
    </alternativeName>
</protein>
<keyword evidence="3 9" id="KW-0256">Endoplasmic reticulum</keyword>
<sequence>MSSHHIRPMLYARPADILTEHPIVGLSLAALGGIVLSFHVLRLVRVLVQTYLVPGVSLKKFGAGKGAWAVVTGATDGIGREFALQLAGKGFNVFIASRSADKLNAVASEIEGKYNVKTKTHSIDFSSNDTEAYKALETALSGLEVTVLVNNVGKSYEMPTNFVEHALEEDEAIVAINILSVIRVTKMLLPAMVSGKKGLILNIGSFSGAFPSPMLSVYTGSKSFLQSWSQCLTTELAGTGVRVELVNTYFVVSNLSKIRRPSIIAPTAKAYVRTVLGKIGVPCGSLGRPGAMTPFWSHSIGDWLVQGYAPKGWLLGYINNMHKDIRRRAIRKAERLAKQQ</sequence>
<comment type="pathway">
    <text evidence="1">Lipid metabolism; fatty acid biosynthesis.</text>
</comment>
<comment type="function">
    <text evidence="9">Component of the microsomal membrane bound fatty acid elongation system, which produces the 26-carbon very long-chain fatty acids (VLCFA) from palmitate. Catalyzes the reduction of the 3-ketoacyl-CoA intermediate that is formed in each cycle of fatty acid elongation. VLCFAs serve as precursors for ceramide and sphingolipids.</text>
</comment>
<dbReference type="GO" id="GO:0045703">
    <property type="term" value="F:ketoreductase activity"/>
    <property type="evidence" value="ECO:0007669"/>
    <property type="project" value="UniProtKB-UniRule"/>
</dbReference>
<dbReference type="OrthoDB" id="5545019at2759"/>
<gene>
    <name evidence="10" type="ORF">DACRYDRAFT_112468</name>
</gene>
<keyword evidence="4 9" id="KW-0276">Fatty acid metabolism</keyword>
<dbReference type="CDD" id="cd05356">
    <property type="entry name" value="17beta-HSD1_like_SDR_c"/>
    <property type="match status" value="1"/>
</dbReference>
<keyword evidence="9" id="KW-1133">Transmembrane helix</keyword>
<keyword evidence="8 9" id="KW-0275">Fatty acid biosynthesis</keyword>
<proteinExistence type="inferred from homology"/>
<evidence type="ECO:0000256" key="1">
    <source>
        <dbReference type="ARBA" id="ARBA00005194"/>
    </source>
</evidence>
<dbReference type="HAMAP" id="MF_03107">
    <property type="entry name" value="3_ketoreductase"/>
    <property type="match status" value="1"/>
</dbReference>
<dbReference type="OMA" id="LVAPGMM"/>
<organism evidence="10 11">
    <name type="scientific">Dacryopinax primogenitus (strain DJM 731)</name>
    <name type="common">Brown rot fungus</name>
    <dbReference type="NCBI Taxonomy" id="1858805"/>
    <lineage>
        <taxon>Eukaryota</taxon>
        <taxon>Fungi</taxon>
        <taxon>Dikarya</taxon>
        <taxon>Basidiomycota</taxon>
        <taxon>Agaricomycotina</taxon>
        <taxon>Dacrymycetes</taxon>
        <taxon>Dacrymycetales</taxon>
        <taxon>Dacrymycetaceae</taxon>
        <taxon>Dacryopinax</taxon>
    </lineage>
</organism>
<dbReference type="PANTHER" id="PTHR43086:SF2">
    <property type="entry name" value="HYDROXYSTEROID DEHYDROGENASE-LIKE PROTEIN 1"/>
    <property type="match status" value="1"/>
</dbReference>